<sequence length="144" mass="17117">MAYWAKIVHEKNEYVVNFERVTAFCCEANGRVTFWLPDCAIPIVINPLSNPQDYKKVLEYIKRFTELEFENTYWVKIFYDRNEYIINLNCISSFCHEPNGRITFWLPDSTIPIIINPVSNSDSYKKVLEYIHKETGYHFAESQK</sequence>
<dbReference type="AlphaFoldDB" id="A0A0V8A0G8"/>
<dbReference type="EMBL" id="LMTZ01000002">
    <property type="protein sequence ID" value="KST70285.1"/>
    <property type="molecule type" value="Genomic_DNA"/>
</dbReference>
<reference evidence="2 3" key="1">
    <citation type="journal article" date="2015" name="Genome Announc.">
        <title>Draft Genome of the Euendolithic (true boring) Cyanobacterium Mastigocoleus testarum strain BC008.</title>
        <authorList>
            <person name="Guida B.S."/>
            <person name="Garcia-Pichel F."/>
        </authorList>
    </citation>
    <scope>NUCLEOTIDE SEQUENCE [LARGE SCALE GENOMIC DNA]</scope>
    <source>
        <strain evidence="2 3">BC008</strain>
    </source>
</reference>
<dbReference type="Proteomes" id="UP000053372">
    <property type="component" value="Unassembled WGS sequence"/>
</dbReference>
<name>A0A0V8A0G8_9CYAN</name>
<comment type="caution">
    <text evidence="2">The sequence shown here is derived from an EMBL/GenBank/DDBJ whole genome shotgun (WGS) entry which is preliminary data.</text>
</comment>
<protein>
    <submittedName>
        <fullName evidence="2">Uncharacterized protein</fullName>
    </submittedName>
</protein>
<dbReference type="RefSeq" id="WP_027840884.1">
    <property type="nucleotide sequence ID" value="NZ_LMTZ01000002.1"/>
</dbReference>
<proteinExistence type="predicted"/>
<gene>
    <name evidence="1" type="ORF">BC008_09075</name>
    <name evidence="2" type="ORF">BC008_37105</name>
</gene>
<organism evidence="2 3">
    <name type="scientific">Mastigocoleus testarum BC008</name>
    <dbReference type="NCBI Taxonomy" id="371196"/>
    <lineage>
        <taxon>Bacteria</taxon>
        <taxon>Bacillati</taxon>
        <taxon>Cyanobacteriota</taxon>
        <taxon>Cyanophyceae</taxon>
        <taxon>Nostocales</taxon>
        <taxon>Hapalosiphonaceae</taxon>
        <taxon>Mastigocoleus</taxon>
    </lineage>
</organism>
<evidence type="ECO:0000313" key="1">
    <source>
        <dbReference type="EMBL" id="KST62337.1"/>
    </source>
</evidence>
<dbReference type="OrthoDB" id="467165at2"/>
<keyword evidence="3" id="KW-1185">Reference proteome</keyword>
<accession>A0A0V8A0G8</accession>
<dbReference type="EMBL" id="LMTZ01000159">
    <property type="protein sequence ID" value="KST62337.1"/>
    <property type="molecule type" value="Genomic_DNA"/>
</dbReference>
<evidence type="ECO:0000313" key="3">
    <source>
        <dbReference type="Proteomes" id="UP000053372"/>
    </source>
</evidence>
<evidence type="ECO:0000313" key="2">
    <source>
        <dbReference type="EMBL" id="KST70285.1"/>
    </source>
</evidence>